<organism evidence="3 4">
    <name type="scientific">Fonsecaea multimorphosa CBS 102226</name>
    <dbReference type="NCBI Taxonomy" id="1442371"/>
    <lineage>
        <taxon>Eukaryota</taxon>
        <taxon>Fungi</taxon>
        <taxon>Dikarya</taxon>
        <taxon>Ascomycota</taxon>
        <taxon>Pezizomycotina</taxon>
        <taxon>Eurotiomycetes</taxon>
        <taxon>Chaetothyriomycetidae</taxon>
        <taxon>Chaetothyriales</taxon>
        <taxon>Herpotrichiellaceae</taxon>
        <taxon>Fonsecaea</taxon>
    </lineage>
</organism>
<accession>A0A0D2IJG1</accession>
<dbReference type="CDD" id="cd03024">
    <property type="entry name" value="DsbA_FrnE"/>
    <property type="match status" value="1"/>
</dbReference>
<evidence type="ECO:0000259" key="2">
    <source>
        <dbReference type="Pfam" id="PF01323"/>
    </source>
</evidence>
<dbReference type="GeneID" id="27713061"/>
<name>A0A0D2IJG1_9EURO</name>
<dbReference type="Proteomes" id="UP000053411">
    <property type="component" value="Unassembled WGS sequence"/>
</dbReference>
<dbReference type="SUPFAM" id="SSF52833">
    <property type="entry name" value="Thioredoxin-like"/>
    <property type="match status" value="1"/>
</dbReference>
<dbReference type="RefSeq" id="XP_016631324.1">
    <property type="nucleotide sequence ID" value="XM_016777814.1"/>
</dbReference>
<evidence type="ECO:0000256" key="1">
    <source>
        <dbReference type="SAM" id="MobiDB-lite"/>
    </source>
</evidence>
<reference evidence="3 4" key="1">
    <citation type="submission" date="2015-01" db="EMBL/GenBank/DDBJ databases">
        <title>The Genome Sequence of Fonsecaea multimorphosa CBS 102226.</title>
        <authorList>
            <consortium name="The Broad Institute Genomics Platform"/>
            <person name="Cuomo C."/>
            <person name="de Hoog S."/>
            <person name="Gorbushina A."/>
            <person name="Stielow B."/>
            <person name="Teixiera M."/>
            <person name="Abouelleil A."/>
            <person name="Chapman S.B."/>
            <person name="Priest M."/>
            <person name="Young S.K."/>
            <person name="Wortman J."/>
            <person name="Nusbaum C."/>
            <person name="Birren B."/>
        </authorList>
    </citation>
    <scope>NUCLEOTIDE SEQUENCE [LARGE SCALE GENOMIC DNA]</scope>
    <source>
        <strain evidence="3 4">CBS 102226</strain>
    </source>
</reference>
<protein>
    <recommendedName>
        <fullName evidence="2">DSBA-like thioredoxin domain-containing protein</fullName>
    </recommendedName>
</protein>
<dbReference type="PANTHER" id="PTHR13887">
    <property type="entry name" value="GLUTATHIONE S-TRANSFERASE KAPPA"/>
    <property type="match status" value="1"/>
</dbReference>
<dbReference type="PANTHER" id="PTHR13887:SF41">
    <property type="entry name" value="THIOREDOXIN SUPERFAMILY PROTEIN"/>
    <property type="match status" value="1"/>
</dbReference>
<gene>
    <name evidence="3" type="ORF">Z520_07315</name>
</gene>
<feature type="compositionally biased region" description="Basic and acidic residues" evidence="1">
    <location>
        <begin position="76"/>
        <end position="98"/>
    </location>
</feature>
<sequence>MARLHLRVILYLRNMQDRFDPKVAISSLLTIEGSSRYASHTSPPTSTTEFMSSNLIISKVEWPGWMENTRTNQPIKPDEIKREPPPDHLKPFAEGDRKKGSRSLQVADKSNVGFYTRPSSSLSRAFIAAEFCVLEDITLSHKAFFVFHNTPKPRHQLMPFAPTRQYLFKMTNYTVNVTSDIVCPWCYIGHTRLSRAIAEHKKTYPDDTFHLKYFPFYLNPPPQLTTGSGPPPPPFPAPSRPRREMYAAKFGPERAKQIEAMMTQTSRGEGLNFKFGGMTGPSRNGHRLVHWAQGKGGEDSQNKVMLGLWRRYFEEEVDITTLETLVDVGLEAGLGTKEEITEYLTSGRDGELVDKEAEEAHMKGISGVPFYEINDMWEVSGAQDPLAFRKLFARWKELEAKGQVPVGDAGAKTANGNGCL</sequence>
<dbReference type="InterPro" id="IPR001853">
    <property type="entry name" value="DSBA-like_thioredoxin_dom"/>
</dbReference>
<dbReference type="GO" id="GO:0016491">
    <property type="term" value="F:oxidoreductase activity"/>
    <property type="evidence" value="ECO:0007669"/>
    <property type="project" value="InterPro"/>
</dbReference>
<dbReference type="VEuPathDB" id="FungiDB:Z520_07315"/>
<keyword evidence="4" id="KW-1185">Reference proteome</keyword>
<dbReference type="STRING" id="1442371.A0A0D2IJG1"/>
<dbReference type="InterPro" id="IPR036249">
    <property type="entry name" value="Thioredoxin-like_sf"/>
</dbReference>
<dbReference type="Gene3D" id="3.40.30.10">
    <property type="entry name" value="Glutaredoxin"/>
    <property type="match status" value="1"/>
</dbReference>
<evidence type="ECO:0000313" key="3">
    <source>
        <dbReference type="EMBL" id="KIX97201.1"/>
    </source>
</evidence>
<proteinExistence type="predicted"/>
<evidence type="ECO:0000313" key="4">
    <source>
        <dbReference type="Proteomes" id="UP000053411"/>
    </source>
</evidence>
<dbReference type="Pfam" id="PF01323">
    <property type="entry name" value="DSBA"/>
    <property type="match status" value="1"/>
</dbReference>
<dbReference type="AlphaFoldDB" id="A0A0D2IJG1"/>
<feature type="domain" description="DSBA-like thioredoxin" evidence="2">
    <location>
        <begin position="174"/>
        <end position="390"/>
    </location>
</feature>
<dbReference type="OrthoDB" id="1930760at2759"/>
<feature type="region of interest" description="Disordered" evidence="1">
    <location>
        <begin position="67"/>
        <end position="104"/>
    </location>
</feature>
<dbReference type="EMBL" id="KN848075">
    <property type="protein sequence ID" value="KIX97201.1"/>
    <property type="molecule type" value="Genomic_DNA"/>
</dbReference>